<gene>
    <name evidence="2" type="ORF">F4694_006146</name>
</gene>
<evidence type="ECO:0000313" key="3">
    <source>
        <dbReference type="Proteomes" id="UP000548423"/>
    </source>
</evidence>
<dbReference type="PROSITE" id="PS50006">
    <property type="entry name" value="FHA_DOMAIN"/>
    <property type="match status" value="1"/>
</dbReference>
<protein>
    <recommendedName>
        <fullName evidence="1">FHA domain-containing protein</fullName>
    </recommendedName>
</protein>
<evidence type="ECO:0000259" key="1">
    <source>
        <dbReference type="PROSITE" id="PS50006"/>
    </source>
</evidence>
<dbReference type="CDD" id="cd00060">
    <property type="entry name" value="FHA"/>
    <property type="match status" value="1"/>
</dbReference>
<dbReference type="InterPro" id="IPR045962">
    <property type="entry name" value="DUF6382"/>
</dbReference>
<dbReference type="AlphaFoldDB" id="A0A852TM36"/>
<reference evidence="3" key="2">
    <citation type="submission" date="2020-08" db="EMBL/GenBank/DDBJ databases">
        <title>The Agave Microbiome: Exploring the role of microbial communities in plant adaptations to desert environments.</title>
        <authorList>
            <person name="Partida-Martinez L.P."/>
        </authorList>
    </citation>
    <scope>NUCLEOTIDE SEQUENCE [LARGE SCALE GENOMIC DNA]</scope>
    <source>
        <strain evidence="3">AT2.8</strain>
    </source>
</reference>
<dbReference type="Pfam" id="PF00498">
    <property type="entry name" value="FHA"/>
    <property type="match status" value="1"/>
</dbReference>
<dbReference type="InterPro" id="IPR008984">
    <property type="entry name" value="SMAD_FHA_dom_sf"/>
</dbReference>
<dbReference type="SUPFAM" id="SSF49879">
    <property type="entry name" value="SMAD/FHA domain"/>
    <property type="match status" value="1"/>
</dbReference>
<proteinExistence type="predicted"/>
<reference evidence="3" key="1">
    <citation type="submission" date="2020-07" db="EMBL/GenBank/DDBJ databases">
        <authorList>
            <person name="Partida-Martinez L."/>
            <person name="Huntemann M."/>
            <person name="Clum A."/>
            <person name="Wang J."/>
            <person name="Palaniappan K."/>
            <person name="Ritter S."/>
            <person name="Chen I.-M."/>
            <person name="Stamatis D."/>
            <person name="Reddy T."/>
            <person name="O'Malley R."/>
            <person name="Daum C."/>
            <person name="Shapiro N."/>
            <person name="Ivanova N."/>
            <person name="Kyrpides N."/>
            <person name="Woyke T."/>
        </authorList>
    </citation>
    <scope>NUCLEOTIDE SEQUENCE [LARGE SCALE GENOMIC DNA]</scope>
    <source>
        <strain evidence="3">AT2.8</strain>
    </source>
</reference>
<comment type="caution">
    <text evidence="2">The sequence shown here is derived from an EMBL/GenBank/DDBJ whole genome shotgun (WGS) entry which is preliminary data.</text>
</comment>
<dbReference type="SMART" id="SM00240">
    <property type="entry name" value="FHA"/>
    <property type="match status" value="1"/>
</dbReference>
<dbReference type="EMBL" id="JACCBX010000020">
    <property type="protein sequence ID" value="NYE09275.1"/>
    <property type="molecule type" value="Genomic_DNA"/>
</dbReference>
<dbReference type="Gene3D" id="2.60.200.20">
    <property type="match status" value="1"/>
</dbReference>
<dbReference type="Pfam" id="PF19909">
    <property type="entry name" value="DUF6382"/>
    <property type="match status" value="1"/>
</dbReference>
<accession>A0A852TM36</accession>
<name>A0A852TM36_9BACI</name>
<sequence>MKTDLEKLFSGTLTKEQLITHLVNIVDSLTELVKSGVDFENILLDKKHIFLDHFSNRLVFMCLPIKDNVFEKVSMNGFFKELIASTSYDENDDLQFFIKLHNYLASPRVFHLQEFKEKLTEFSGGCGEKNDAVTEKHSNFYSPGLITRALALADEGTPVLGTCNELDEYEEGTTALGIDNGRLPKPFLLEVETGAKIVVTKDVFKIGRDPEQADYASNNKVVGRIHAELVTSDGEYFLIDKHSKNGSYLNGVKLSPNERTKIKHEDRIKLANQEFVFKLF</sequence>
<organism evidence="2 3">
    <name type="scientific">Neobacillus niacini</name>
    <dbReference type="NCBI Taxonomy" id="86668"/>
    <lineage>
        <taxon>Bacteria</taxon>
        <taxon>Bacillati</taxon>
        <taxon>Bacillota</taxon>
        <taxon>Bacilli</taxon>
        <taxon>Bacillales</taxon>
        <taxon>Bacillaceae</taxon>
        <taxon>Neobacillus</taxon>
    </lineage>
</organism>
<feature type="domain" description="FHA" evidence="1">
    <location>
        <begin position="204"/>
        <end position="254"/>
    </location>
</feature>
<evidence type="ECO:0000313" key="2">
    <source>
        <dbReference type="EMBL" id="NYE09275.1"/>
    </source>
</evidence>
<dbReference type="Proteomes" id="UP000548423">
    <property type="component" value="Unassembled WGS sequence"/>
</dbReference>
<dbReference type="InterPro" id="IPR000253">
    <property type="entry name" value="FHA_dom"/>
</dbReference>